<evidence type="ECO:0000313" key="1">
    <source>
        <dbReference type="EMBL" id="KAI6092280.1"/>
    </source>
</evidence>
<organism evidence="1 2">
    <name type="scientific">Hypoxylon rubiginosum</name>
    <dbReference type="NCBI Taxonomy" id="110542"/>
    <lineage>
        <taxon>Eukaryota</taxon>
        <taxon>Fungi</taxon>
        <taxon>Dikarya</taxon>
        <taxon>Ascomycota</taxon>
        <taxon>Pezizomycotina</taxon>
        <taxon>Sordariomycetes</taxon>
        <taxon>Xylariomycetidae</taxon>
        <taxon>Xylariales</taxon>
        <taxon>Hypoxylaceae</taxon>
        <taxon>Hypoxylon</taxon>
    </lineage>
</organism>
<protein>
    <submittedName>
        <fullName evidence="1">DUF159-domain-containing protein</fullName>
    </submittedName>
</protein>
<dbReference type="EMBL" id="MU394284">
    <property type="protein sequence ID" value="KAI6092280.1"/>
    <property type="molecule type" value="Genomic_DNA"/>
</dbReference>
<name>A0ACC0DHN5_9PEZI</name>
<dbReference type="Proteomes" id="UP001497680">
    <property type="component" value="Unassembled WGS sequence"/>
</dbReference>
<sequence length="417" mass="46220">MCGRYSLALRPAQVRQMLQDDDMSVDDAPDDEGDDAPRQSYNFAPGYHGLVYRAAVPDRGAGPRRGGGGASSSDDATAAAEEREDDGAPSSQKSSTSSSSRPVVGYKLQSMKWGLVPFWTKRNPDYGSVMKTINCRDDSLAQGGGMWSSMKARKRCVVVAQGFYEWLKKDGGRERLPHYVRRKDGRLMCFAGLWDMVQYENDEHKNYTYTIITTDSNAQLKFLHDRMPVILDNGSEGLRMWLDPKRYEWSAELQSLLKPFDGELEVYPVNKDVGKVGNNSPSFIIPIDSKENKSNIANFFAKGSSTAAAKKDVKDVKEEEEQPRVEVKKEEGFVAEDETNIKDESRTQTGIKREAEDEPIGGEPPKKMAITATNNKAVSPQKGGRSKISATSNRTKSPGKAKQPGTQKITKFFANSS</sequence>
<proteinExistence type="predicted"/>
<reference evidence="1 2" key="1">
    <citation type="journal article" date="2022" name="New Phytol.">
        <title>Ecological generalism drives hyperdiversity of secondary metabolite gene clusters in xylarialean endophytes.</title>
        <authorList>
            <person name="Franco M.E.E."/>
            <person name="Wisecaver J.H."/>
            <person name="Arnold A.E."/>
            <person name="Ju Y.M."/>
            <person name="Slot J.C."/>
            <person name="Ahrendt S."/>
            <person name="Moore L.P."/>
            <person name="Eastman K.E."/>
            <person name="Scott K."/>
            <person name="Konkel Z."/>
            <person name="Mondo S.J."/>
            <person name="Kuo A."/>
            <person name="Hayes R.D."/>
            <person name="Haridas S."/>
            <person name="Andreopoulos B."/>
            <person name="Riley R."/>
            <person name="LaButti K."/>
            <person name="Pangilinan J."/>
            <person name="Lipzen A."/>
            <person name="Amirebrahimi M."/>
            <person name="Yan J."/>
            <person name="Adam C."/>
            <person name="Keymanesh K."/>
            <person name="Ng V."/>
            <person name="Louie K."/>
            <person name="Northen T."/>
            <person name="Drula E."/>
            <person name="Henrissat B."/>
            <person name="Hsieh H.M."/>
            <person name="Youens-Clark K."/>
            <person name="Lutzoni F."/>
            <person name="Miadlikowska J."/>
            <person name="Eastwood D.C."/>
            <person name="Hamelin R.C."/>
            <person name="Grigoriev I.V."/>
            <person name="U'Ren J.M."/>
        </authorList>
    </citation>
    <scope>NUCLEOTIDE SEQUENCE [LARGE SCALE GENOMIC DNA]</scope>
    <source>
        <strain evidence="1 2">ER1909</strain>
    </source>
</reference>
<comment type="caution">
    <text evidence="1">The sequence shown here is derived from an EMBL/GenBank/DDBJ whole genome shotgun (WGS) entry which is preliminary data.</text>
</comment>
<keyword evidence="2" id="KW-1185">Reference proteome</keyword>
<gene>
    <name evidence="1" type="ORF">F4821DRAFT_225272</name>
</gene>
<accession>A0ACC0DHN5</accession>
<evidence type="ECO:0000313" key="2">
    <source>
        <dbReference type="Proteomes" id="UP001497680"/>
    </source>
</evidence>